<accession>A0AAV1A468</accession>
<dbReference type="InterPro" id="IPR017441">
    <property type="entry name" value="Protein_kinase_ATP_BS"/>
</dbReference>
<evidence type="ECO:0000313" key="3">
    <source>
        <dbReference type="EMBL" id="CAI8605429.1"/>
    </source>
</evidence>
<feature type="domain" description="Amidohydrolase-related" evidence="2">
    <location>
        <begin position="333"/>
        <end position="440"/>
    </location>
</feature>
<dbReference type="Gene3D" id="3.30.200.20">
    <property type="entry name" value="Phosphorylase Kinase, domain 1"/>
    <property type="match status" value="1"/>
</dbReference>
<keyword evidence="1" id="KW-0547">Nucleotide-binding</keyword>
<dbReference type="GO" id="GO:0016787">
    <property type="term" value="F:hydrolase activity"/>
    <property type="evidence" value="ECO:0007669"/>
    <property type="project" value="InterPro"/>
</dbReference>
<evidence type="ECO:0000259" key="2">
    <source>
        <dbReference type="Pfam" id="PF04909"/>
    </source>
</evidence>
<keyword evidence="1" id="KW-0067">ATP-binding</keyword>
<dbReference type="InterPro" id="IPR032466">
    <property type="entry name" value="Metal_Hydrolase"/>
</dbReference>
<dbReference type="InterPro" id="IPR011009">
    <property type="entry name" value="Kinase-like_dom_sf"/>
</dbReference>
<evidence type="ECO:0000313" key="4">
    <source>
        <dbReference type="Proteomes" id="UP001157006"/>
    </source>
</evidence>
<organism evidence="3 4">
    <name type="scientific">Vicia faba</name>
    <name type="common">Broad bean</name>
    <name type="synonym">Faba vulgaris</name>
    <dbReference type="NCBI Taxonomy" id="3906"/>
    <lineage>
        <taxon>Eukaryota</taxon>
        <taxon>Viridiplantae</taxon>
        <taxon>Streptophyta</taxon>
        <taxon>Embryophyta</taxon>
        <taxon>Tracheophyta</taxon>
        <taxon>Spermatophyta</taxon>
        <taxon>Magnoliopsida</taxon>
        <taxon>eudicotyledons</taxon>
        <taxon>Gunneridae</taxon>
        <taxon>Pentapetalae</taxon>
        <taxon>rosids</taxon>
        <taxon>fabids</taxon>
        <taxon>Fabales</taxon>
        <taxon>Fabaceae</taxon>
        <taxon>Papilionoideae</taxon>
        <taxon>50 kb inversion clade</taxon>
        <taxon>NPAAA clade</taxon>
        <taxon>Hologalegina</taxon>
        <taxon>IRL clade</taxon>
        <taxon>Fabeae</taxon>
        <taxon>Vicia</taxon>
    </lineage>
</organism>
<proteinExistence type="predicted"/>
<reference evidence="3 4" key="1">
    <citation type="submission" date="2023-01" db="EMBL/GenBank/DDBJ databases">
        <authorList>
            <person name="Kreplak J."/>
        </authorList>
    </citation>
    <scope>NUCLEOTIDE SEQUENCE [LARGE SCALE GENOMIC DNA]</scope>
</reference>
<keyword evidence="4" id="KW-1185">Reference proteome</keyword>
<feature type="binding site" evidence="1">
    <location>
        <position position="93"/>
    </location>
    <ligand>
        <name>ATP</name>
        <dbReference type="ChEBI" id="CHEBI:30616"/>
    </ligand>
</feature>
<dbReference type="PROSITE" id="PS00107">
    <property type="entry name" value="PROTEIN_KINASE_ATP"/>
    <property type="match status" value="1"/>
</dbReference>
<dbReference type="Pfam" id="PF04909">
    <property type="entry name" value="Amidohydro_2"/>
    <property type="match status" value="1"/>
</dbReference>
<gene>
    <name evidence="3" type="ORF">VFH_III183120</name>
</gene>
<dbReference type="EMBL" id="OX451738">
    <property type="protein sequence ID" value="CAI8605429.1"/>
    <property type="molecule type" value="Genomic_DNA"/>
</dbReference>
<dbReference type="PANTHER" id="PTHR43383">
    <property type="entry name" value="NODULIN 6"/>
    <property type="match status" value="1"/>
</dbReference>
<protein>
    <recommendedName>
        <fullName evidence="2">Amidohydrolase-related domain-containing protein</fullName>
    </recommendedName>
</protein>
<evidence type="ECO:0000256" key="1">
    <source>
        <dbReference type="PROSITE-ProRule" id="PRU10141"/>
    </source>
</evidence>
<dbReference type="Proteomes" id="UP001157006">
    <property type="component" value="Chromosome 3"/>
</dbReference>
<dbReference type="Gene3D" id="3.20.20.140">
    <property type="entry name" value="Metal-dependent hydrolases"/>
    <property type="match status" value="1"/>
</dbReference>
<sequence length="495" mass="56611">MAIILAASSAVLALLLVTATMGFFIRKNVMRKRRERKQFGTLLDTVNKSKLNVPYEILEKATNYFNDDNKLGQGGSGSVYKGVMPDGNTVAVKRLSFNSTQWVDHFFNEVNLISGVHHKNDERRKNTYTSESLRQRFNRDSALRYHLKKIRDQKIIPRLRLSRAGHPPKLERFSHYVARQMGFKDRRIGPDICRLASEYISKYEGFEDDIYSYFENEPDADSLYVKLVEEFERCILSYFGFHWNHCDILISQVLSSDISEPKKKLKNIVMESYPIAGEIVGLKSIAAYYFGLDINTNVTKMEAEEALQQVLSVWKPVLVANKNLVDYIFLISLEFAQSHDLPMQIHTGFGDRGLNLRMSNPLYLHNILEDKRFAKCRIVLLHTSYPFSKEASYLASLYSQVYLDFGLAIPKLSVHGMVSAVKDLLEQAPLNKVMFSTDAYAFPKLFYLGAKNARKVVFTVLRDSCIDGDLTVSEAVEAAKDLFARNSINFYKIIS</sequence>
<dbReference type="PANTHER" id="PTHR43383:SF2">
    <property type="entry name" value="AMIDOHYDROLASE 2 FAMILY PROTEIN"/>
    <property type="match status" value="1"/>
</dbReference>
<name>A0AAV1A468_VICFA</name>
<dbReference type="SUPFAM" id="SSF51556">
    <property type="entry name" value="Metallo-dependent hydrolases"/>
    <property type="match status" value="1"/>
</dbReference>
<dbReference type="AlphaFoldDB" id="A0AAV1A468"/>
<dbReference type="InterPro" id="IPR006680">
    <property type="entry name" value="Amidohydro-rel"/>
</dbReference>
<dbReference type="GO" id="GO:0005524">
    <property type="term" value="F:ATP binding"/>
    <property type="evidence" value="ECO:0007669"/>
    <property type="project" value="UniProtKB-UniRule"/>
</dbReference>
<dbReference type="SUPFAM" id="SSF56112">
    <property type="entry name" value="Protein kinase-like (PK-like)"/>
    <property type="match status" value="1"/>
</dbReference>